<evidence type="ECO:0000313" key="4">
    <source>
        <dbReference type="Proteomes" id="UP000215059"/>
    </source>
</evidence>
<dbReference type="InterPro" id="IPR011704">
    <property type="entry name" value="ATPase_dyneun-rel_AAA"/>
</dbReference>
<dbReference type="EMBL" id="NOII01000001">
    <property type="protein sequence ID" value="OYD59368.1"/>
    <property type="molecule type" value="Genomic_DNA"/>
</dbReference>
<accession>A0A235FDD9</accession>
<evidence type="ECO:0000259" key="1">
    <source>
        <dbReference type="Pfam" id="PF07728"/>
    </source>
</evidence>
<comment type="caution">
    <text evidence="3">The sequence shown here is derived from an EMBL/GenBank/DDBJ whole genome shotgun (WGS) entry which is preliminary data.</text>
</comment>
<dbReference type="InterPro" id="IPR046894">
    <property type="entry name" value="MTaX1"/>
</dbReference>
<protein>
    <submittedName>
        <fullName evidence="3">Uncharacterized protein</fullName>
    </submittedName>
</protein>
<dbReference type="PANTHER" id="PTHR37291">
    <property type="entry name" value="5-METHYLCYTOSINE-SPECIFIC RESTRICTION ENZYME B"/>
    <property type="match status" value="1"/>
</dbReference>
<organism evidence="3 4">
    <name type="scientific">Fictibacillus aquaticus</name>
    <dbReference type="NCBI Taxonomy" id="2021314"/>
    <lineage>
        <taxon>Bacteria</taxon>
        <taxon>Bacillati</taxon>
        <taxon>Bacillota</taxon>
        <taxon>Bacilli</taxon>
        <taxon>Bacillales</taxon>
        <taxon>Fictibacillaceae</taxon>
        <taxon>Fictibacillus</taxon>
    </lineage>
</organism>
<reference evidence="3 4" key="1">
    <citation type="submission" date="2017-07" db="EMBL/GenBank/DDBJ databases">
        <title>Fictibacillus sp. nov. GDSW-R2A3 Genome sequencing and assembly.</title>
        <authorList>
            <person name="Mayilraj S."/>
        </authorList>
    </citation>
    <scope>NUCLEOTIDE SEQUENCE [LARGE SCALE GENOMIC DNA]</scope>
    <source>
        <strain evidence="3 4">GDSW-R2A3</strain>
    </source>
</reference>
<dbReference type="InterPro" id="IPR052934">
    <property type="entry name" value="Methyl-DNA_Rec/Restrict_Enz"/>
</dbReference>
<dbReference type="Pfam" id="PF07728">
    <property type="entry name" value="AAA_5"/>
    <property type="match status" value="1"/>
</dbReference>
<dbReference type="InterPro" id="IPR027417">
    <property type="entry name" value="P-loop_NTPase"/>
</dbReference>
<dbReference type="PANTHER" id="PTHR37291:SF1">
    <property type="entry name" value="TYPE IV METHYL-DIRECTED RESTRICTION ENZYME ECOKMCRB SUBUNIT"/>
    <property type="match status" value="1"/>
</dbReference>
<dbReference type="Pfam" id="PF20296">
    <property type="entry name" value="MTaX1"/>
    <property type="match status" value="1"/>
</dbReference>
<dbReference type="GO" id="GO:0016887">
    <property type="term" value="F:ATP hydrolysis activity"/>
    <property type="evidence" value="ECO:0007669"/>
    <property type="project" value="InterPro"/>
</dbReference>
<feature type="domain" description="Methylase-associated X1" evidence="2">
    <location>
        <begin position="64"/>
        <end position="178"/>
    </location>
</feature>
<dbReference type="RefSeq" id="WP_094251329.1">
    <property type="nucleotide sequence ID" value="NZ_JBHLXL010000001.1"/>
</dbReference>
<proteinExistence type="predicted"/>
<name>A0A235FDD9_9BACL</name>
<dbReference type="GO" id="GO:0005524">
    <property type="term" value="F:ATP binding"/>
    <property type="evidence" value="ECO:0007669"/>
    <property type="project" value="InterPro"/>
</dbReference>
<keyword evidence="4" id="KW-1185">Reference proteome</keyword>
<dbReference type="AlphaFoldDB" id="A0A235FDD9"/>
<dbReference type="SUPFAM" id="SSF52540">
    <property type="entry name" value="P-loop containing nucleoside triphosphate hydrolases"/>
    <property type="match status" value="1"/>
</dbReference>
<dbReference type="Proteomes" id="UP000215059">
    <property type="component" value="Unassembled WGS sequence"/>
</dbReference>
<sequence>MPSYYQANKDGTVELAEQPIGPNRNEIVQILNSALRGNGWNVDHSEVASQPFKFRISANNFAIDLYIYCWRISNGGRESRKYEQRIQIGSSGSEGFEIDNYSQSAKKGLLLGIYYREETEPIIVAWETEKNKNHGSSKSCFVDINSIAIALRDGFIQTRDNRNNLICAFKKQFLNYYISNLNLLHNIDFSSSPTKDKELYNTEVKETEQTFISNFVTGGINKIIYGAPGVGKSFSLGKDGLRVTFHPEYTYFEFVGGLKPGKDNNGEVTYDFIPGPFLKALKIAYDNPDKIHTLIIEEINRANTAGVFGDIFQLLDRDEVGWSEYSIENSDILTFINNDREILITEVRIPSNLNIFATMNSADQGVFVLDSAFKRRWEFEYLGISFSDAGHAQTPLRYAGYSISWFKFASILNKYLASSLKINEDKLIGQYFIKKNELADNKKIAYKLLIYLWDDVVRHQRNEFFNEKFATFSELSEAFISGNKPIFIEEIDQLLYNEQNSDIENDETYE</sequence>
<dbReference type="OrthoDB" id="9781481at2"/>
<gene>
    <name evidence="3" type="ORF">CGZ90_05625</name>
</gene>
<evidence type="ECO:0000313" key="3">
    <source>
        <dbReference type="EMBL" id="OYD59368.1"/>
    </source>
</evidence>
<feature type="domain" description="ATPase dynein-related AAA" evidence="1">
    <location>
        <begin position="223"/>
        <end position="376"/>
    </location>
</feature>
<evidence type="ECO:0000259" key="2">
    <source>
        <dbReference type="Pfam" id="PF20296"/>
    </source>
</evidence>
<dbReference type="Gene3D" id="3.40.50.300">
    <property type="entry name" value="P-loop containing nucleotide triphosphate hydrolases"/>
    <property type="match status" value="1"/>
</dbReference>